<dbReference type="SUPFAM" id="SSF111369">
    <property type="entry name" value="HlyD-like secretion proteins"/>
    <property type="match status" value="1"/>
</dbReference>
<feature type="domain" description="CusB-like three alpha-helical bundle" evidence="6">
    <location>
        <begin position="161"/>
        <end position="209"/>
    </location>
</feature>
<name>A0A244CQH0_PSEDV</name>
<feature type="domain" description="CzcB-like C-terminal circularly permuted SH3-like" evidence="9">
    <location>
        <begin position="333"/>
        <end position="392"/>
    </location>
</feature>
<proteinExistence type="inferred from homology"/>
<keyword evidence="4" id="KW-0406">Ion transport</keyword>
<evidence type="ECO:0000256" key="1">
    <source>
        <dbReference type="ARBA" id="ARBA00009477"/>
    </source>
</evidence>
<dbReference type="FunFam" id="2.40.420.20:FF:000003">
    <property type="entry name" value="Cation efflux system protein cusB"/>
    <property type="match status" value="1"/>
</dbReference>
<evidence type="ECO:0000259" key="8">
    <source>
        <dbReference type="Pfam" id="PF25954"/>
    </source>
</evidence>
<organism evidence="10 11">
    <name type="scientific">Pseudoalteromonas ulvae</name>
    <dbReference type="NCBI Taxonomy" id="107327"/>
    <lineage>
        <taxon>Bacteria</taxon>
        <taxon>Pseudomonadati</taxon>
        <taxon>Pseudomonadota</taxon>
        <taxon>Gammaproteobacteria</taxon>
        <taxon>Alteromonadales</taxon>
        <taxon>Pseudoalteromonadaceae</taxon>
        <taxon>Pseudoalteromonas</taxon>
    </lineage>
</organism>
<dbReference type="EMBL" id="MWPV01000003">
    <property type="protein sequence ID" value="OUL57439.1"/>
    <property type="molecule type" value="Genomic_DNA"/>
</dbReference>
<dbReference type="GO" id="GO:0060003">
    <property type="term" value="P:copper ion export"/>
    <property type="evidence" value="ECO:0007669"/>
    <property type="project" value="TreeGrafter"/>
</dbReference>
<keyword evidence="3" id="KW-0732">Signal</keyword>
<dbReference type="Gene3D" id="2.40.420.20">
    <property type="match status" value="1"/>
</dbReference>
<dbReference type="PANTHER" id="PTHR30097">
    <property type="entry name" value="CATION EFFLUX SYSTEM PROTEIN CUSB"/>
    <property type="match status" value="1"/>
</dbReference>
<evidence type="ECO:0000259" key="6">
    <source>
        <dbReference type="Pfam" id="PF25869"/>
    </source>
</evidence>
<evidence type="ECO:0000313" key="10">
    <source>
        <dbReference type="EMBL" id="OUL57439.1"/>
    </source>
</evidence>
<evidence type="ECO:0000313" key="11">
    <source>
        <dbReference type="Proteomes" id="UP000194841"/>
    </source>
</evidence>
<dbReference type="Pfam" id="PF19335">
    <property type="entry name" value="HMBD"/>
    <property type="match status" value="1"/>
</dbReference>
<reference evidence="10 11" key="1">
    <citation type="submission" date="2017-02" db="EMBL/GenBank/DDBJ databases">
        <title>Pseudoalteromonas ulvae TC14 Genome.</title>
        <authorList>
            <person name="Molmeret M."/>
        </authorList>
    </citation>
    <scope>NUCLEOTIDE SEQUENCE [LARGE SCALE GENOMIC DNA]</scope>
    <source>
        <strain evidence="10">TC14</strain>
    </source>
</reference>
<dbReference type="NCBIfam" id="TIGR01730">
    <property type="entry name" value="RND_mfp"/>
    <property type="match status" value="1"/>
</dbReference>
<dbReference type="InterPro" id="IPR058792">
    <property type="entry name" value="Beta-barrel_RND_2"/>
</dbReference>
<evidence type="ECO:0000256" key="3">
    <source>
        <dbReference type="ARBA" id="ARBA00022729"/>
    </source>
</evidence>
<gene>
    <name evidence="10" type="ORF">B1199_10200</name>
</gene>
<dbReference type="Gene3D" id="2.40.50.100">
    <property type="match status" value="1"/>
</dbReference>
<dbReference type="FunFam" id="2.40.30.170:FF:000010">
    <property type="entry name" value="Efflux RND transporter periplasmic adaptor subunit"/>
    <property type="match status" value="1"/>
</dbReference>
<protein>
    <submittedName>
        <fullName evidence="10">Efflux transporter periplasmic adaptor subunit</fullName>
    </submittedName>
</protein>
<evidence type="ECO:0000259" key="9">
    <source>
        <dbReference type="Pfam" id="PF25975"/>
    </source>
</evidence>
<dbReference type="Pfam" id="PF25975">
    <property type="entry name" value="CzcB_C"/>
    <property type="match status" value="1"/>
</dbReference>
<dbReference type="InterPro" id="IPR006143">
    <property type="entry name" value="RND_pump_MFP"/>
</dbReference>
<dbReference type="AlphaFoldDB" id="A0A244CQH0"/>
<dbReference type="PANTHER" id="PTHR30097:SF15">
    <property type="entry name" value="CATION EFFLUX SYSTEM PROTEIN CUSB"/>
    <property type="match status" value="1"/>
</dbReference>
<dbReference type="Pfam" id="PF25869">
    <property type="entry name" value="3HB_CusB"/>
    <property type="match status" value="1"/>
</dbReference>
<dbReference type="InterPro" id="IPR058791">
    <property type="entry name" value="3HB_CusB"/>
</dbReference>
<evidence type="ECO:0000256" key="2">
    <source>
        <dbReference type="ARBA" id="ARBA00022448"/>
    </source>
</evidence>
<dbReference type="InterPro" id="IPR045800">
    <property type="entry name" value="HMBD"/>
</dbReference>
<comment type="similarity">
    <text evidence="1">Belongs to the membrane fusion protein (MFP) (TC 8.A.1) family.</text>
</comment>
<dbReference type="InterPro" id="IPR058790">
    <property type="entry name" value="BSH_CusB"/>
</dbReference>
<dbReference type="InterPro" id="IPR058649">
    <property type="entry name" value="CzcB_C"/>
</dbReference>
<dbReference type="Gene3D" id="6.10.140.730">
    <property type="match status" value="1"/>
</dbReference>
<dbReference type="Gene3D" id="2.40.30.170">
    <property type="match status" value="1"/>
</dbReference>
<sequence length="415" mass="47182">MESETMKLYILILFVIFPSLLWANPQHSEIERVKPELVLNSVKQNHYVCPMHSHIVKTHPGKCPICGMDLVLIEDNADTQDDQVTVSVSGQMQQSMALTSAKVMRSTLWRYIETFGEINYDENGIYHIHPRASGWIENLQVKTLGEEVKKGQLLYEIYSPDLVVAQDDYISMFQNHQQVADQLKQRGRTRLKLLGMTDKLIDQLETRKQSFFQVPYYAPYDAIVTELSIGEGMFVKPESRIMTLSNLERVWVLADVFEHQMDWVRTGKWAEFDLPAIGVYGAEGQVEYIYPALDEKTRTLKVRLALDNSNHQFKPAMIANVRIYGGPKEEVLNIPVEALIRTEKQNRVIVKVSDTSFRAVEVAIGMITQGRAEVISGLNEGEIVVTSGQFLIDSEANIRSAILKMTTPVNTAHQH</sequence>
<evidence type="ECO:0000259" key="7">
    <source>
        <dbReference type="Pfam" id="PF25919"/>
    </source>
</evidence>
<dbReference type="GO" id="GO:0016020">
    <property type="term" value="C:membrane"/>
    <property type="evidence" value="ECO:0007669"/>
    <property type="project" value="InterPro"/>
</dbReference>
<evidence type="ECO:0000256" key="4">
    <source>
        <dbReference type="ARBA" id="ARBA00023065"/>
    </source>
</evidence>
<dbReference type="GO" id="GO:0015679">
    <property type="term" value="P:plasma membrane copper ion transport"/>
    <property type="evidence" value="ECO:0007669"/>
    <property type="project" value="TreeGrafter"/>
</dbReference>
<feature type="domain" description="Heavy metal binding" evidence="5">
    <location>
        <begin position="46"/>
        <end position="71"/>
    </location>
</feature>
<dbReference type="Pfam" id="PF25919">
    <property type="entry name" value="BSH_CusB"/>
    <property type="match status" value="1"/>
</dbReference>
<dbReference type="Proteomes" id="UP000194841">
    <property type="component" value="Unassembled WGS sequence"/>
</dbReference>
<dbReference type="GO" id="GO:0030288">
    <property type="term" value="C:outer membrane-bounded periplasmic space"/>
    <property type="evidence" value="ECO:0007669"/>
    <property type="project" value="TreeGrafter"/>
</dbReference>
<keyword evidence="2" id="KW-0813">Transport</keyword>
<feature type="domain" description="CusB-like beta-barrel" evidence="8">
    <location>
        <begin position="249"/>
        <end position="323"/>
    </location>
</feature>
<keyword evidence="11" id="KW-1185">Reference proteome</keyword>
<dbReference type="Pfam" id="PF25954">
    <property type="entry name" value="Beta-barrel_RND_2"/>
    <property type="match status" value="1"/>
</dbReference>
<dbReference type="GO" id="GO:0046914">
    <property type="term" value="F:transition metal ion binding"/>
    <property type="evidence" value="ECO:0007669"/>
    <property type="project" value="TreeGrafter"/>
</dbReference>
<comment type="caution">
    <text evidence="10">The sequence shown here is derived from an EMBL/GenBank/DDBJ whole genome shotgun (WGS) entry which is preliminary data.</text>
</comment>
<evidence type="ECO:0000259" key="5">
    <source>
        <dbReference type="Pfam" id="PF19335"/>
    </source>
</evidence>
<dbReference type="InterPro" id="IPR051909">
    <property type="entry name" value="MFP_Cation_Efflux"/>
</dbReference>
<accession>A0A244CQH0</accession>
<dbReference type="GO" id="GO:0022857">
    <property type="term" value="F:transmembrane transporter activity"/>
    <property type="evidence" value="ECO:0007669"/>
    <property type="project" value="InterPro"/>
</dbReference>
<feature type="domain" description="CusB-like barrel-sandwich hybrid" evidence="7">
    <location>
        <begin position="127"/>
        <end position="244"/>
    </location>
</feature>